<name>A0A3B0LXJ1_9GAMM</name>
<dbReference type="Pfam" id="PF13371">
    <property type="entry name" value="TPR_9"/>
    <property type="match status" value="1"/>
</dbReference>
<dbReference type="AlphaFoldDB" id="A0A3B0LXJ1"/>
<evidence type="ECO:0008006" key="2">
    <source>
        <dbReference type="Google" id="ProtNLM"/>
    </source>
</evidence>
<evidence type="ECO:0000313" key="1">
    <source>
        <dbReference type="EMBL" id="SSW95202.1"/>
    </source>
</evidence>
<gene>
    <name evidence="1" type="ORF">ARTV_0946</name>
</gene>
<reference evidence="1" key="1">
    <citation type="submission" date="2018-04" db="EMBL/GenBank/DDBJ databases">
        <authorList>
            <person name="Go L.Y."/>
            <person name="Mitchell J.A."/>
        </authorList>
    </citation>
    <scope>NUCLEOTIDE SEQUENCE</scope>
    <source>
        <strain evidence="1">ARTV</strain>
    </source>
</reference>
<proteinExistence type="predicted"/>
<sequence>MEQALRVCETLLIFDPKDPYEIRDRGLIFAHLECNHVAISDLNYFVELCPEDPVSEMIKMQIYSIE</sequence>
<dbReference type="EMBL" id="UFQR01000003">
    <property type="protein sequence ID" value="SSW95202.1"/>
    <property type="molecule type" value="Genomic_DNA"/>
</dbReference>
<accession>A0A3B0LXJ1</accession>
<protein>
    <recommendedName>
        <fullName evidence="2">Protein SirB1 N-terminal domain-containing protein</fullName>
    </recommendedName>
</protein>
<organism evidence="1">
    <name type="scientific">Arsenophonus endosymbiont of Trialeurodes vaporariorum</name>
    <dbReference type="NCBI Taxonomy" id="235567"/>
    <lineage>
        <taxon>Bacteria</taxon>
        <taxon>Pseudomonadati</taxon>
        <taxon>Pseudomonadota</taxon>
        <taxon>Gammaproteobacteria</taxon>
        <taxon>Enterobacterales</taxon>
        <taxon>Morganellaceae</taxon>
        <taxon>Arsenophonus</taxon>
    </lineage>
</organism>
<dbReference type="SUPFAM" id="SSF48452">
    <property type="entry name" value="TPR-like"/>
    <property type="match status" value="1"/>
</dbReference>
<dbReference type="InterPro" id="IPR011990">
    <property type="entry name" value="TPR-like_helical_dom_sf"/>
</dbReference>